<dbReference type="AlphaFoldDB" id="A0A8S9XM29"/>
<keyword evidence="2 7" id="KW-0812">Transmembrane</keyword>
<evidence type="ECO:0000256" key="2">
    <source>
        <dbReference type="ARBA" id="ARBA00022692"/>
    </source>
</evidence>
<sequence>MRENEAQKRKETRDLEGKQGLEKDRGRKKVARESKEMRENEAQKRKETRDLEGEQGLEKDRGRKKVAREMKAECEQTTKQAIANQGISFEDDLANALAMKEKEVMRKLQREFEEKLLDQREKQRGEMAAILGRLKGMDDLMKERACEDSKSKNMWSATEALQAALTGTRDCLKMPLRPLDLEIHAIKNLVGDDDEFTLNVLDAVPRLAIDRGVYSIPALKERFLNVYRIARKVGFLPDGGASLPVMLIQMLKAILVINPSNPIPCYEMLNEPFDPEGLDNFEILQRCKYYMDKGDWYMVLGYLNLLKGASRAVAQDYINELKLFLEMKLIADSLLFNASAEYLAVKKTFFLFMLYIFGRRNK</sequence>
<evidence type="ECO:0000313" key="9">
    <source>
        <dbReference type="EMBL" id="KAF6209341.1"/>
    </source>
</evidence>
<dbReference type="PANTHER" id="PTHR15415:SF7">
    <property type="entry name" value="MICOS COMPLEX SUBUNIT MIC60"/>
    <property type="match status" value="1"/>
</dbReference>
<evidence type="ECO:0000256" key="4">
    <source>
        <dbReference type="ARBA" id="ARBA00022989"/>
    </source>
</evidence>
<comment type="function">
    <text evidence="7">Component of the MICOS complex, a large protein complex of the mitochondrial inner membrane that plays crucial roles in the maintenance of crista junctions, inner membrane architecture, and formation of contact sites to the outer membrane.</text>
</comment>
<evidence type="ECO:0000256" key="7">
    <source>
        <dbReference type="RuleBase" id="RU363000"/>
    </source>
</evidence>
<keyword evidence="4" id="KW-1133">Transmembrane helix</keyword>
<reference evidence="9" key="1">
    <citation type="journal article" date="2021" name="Mol. Ecol. Resour.">
        <title>Apolygus lucorum genome provides insights into omnivorousness and mesophyll feeding.</title>
        <authorList>
            <person name="Liu Y."/>
            <person name="Liu H."/>
            <person name="Wang H."/>
            <person name="Huang T."/>
            <person name="Liu B."/>
            <person name="Yang B."/>
            <person name="Yin L."/>
            <person name="Li B."/>
            <person name="Zhang Y."/>
            <person name="Zhang S."/>
            <person name="Jiang F."/>
            <person name="Zhang X."/>
            <person name="Ren Y."/>
            <person name="Wang B."/>
            <person name="Wang S."/>
            <person name="Lu Y."/>
            <person name="Wu K."/>
            <person name="Fan W."/>
            <person name="Wang G."/>
        </authorList>
    </citation>
    <scope>NUCLEOTIDE SEQUENCE</scope>
    <source>
        <strain evidence="9">12Hb</strain>
    </source>
</reference>
<evidence type="ECO:0000256" key="5">
    <source>
        <dbReference type="ARBA" id="ARBA00023128"/>
    </source>
</evidence>
<comment type="subcellular location">
    <subcellularLocation>
        <location evidence="7">Mitochondrion inner membrane</location>
        <topology evidence="7">Single-pass membrane protein</topology>
    </subcellularLocation>
</comment>
<dbReference type="InterPro" id="IPR019133">
    <property type="entry name" value="MIC60"/>
</dbReference>
<dbReference type="PANTHER" id="PTHR15415">
    <property type="entry name" value="MITOFILIN"/>
    <property type="match status" value="1"/>
</dbReference>
<dbReference type="Proteomes" id="UP000466442">
    <property type="component" value="Unassembled WGS sequence"/>
</dbReference>
<comment type="similarity">
    <text evidence="1 7">Belongs to the MICOS complex subunit Mic60 family.</text>
</comment>
<gene>
    <name evidence="9" type="ORF">GE061_015088</name>
</gene>
<dbReference type="EMBL" id="WIXP02000006">
    <property type="protein sequence ID" value="KAF6209341.1"/>
    <property type="molecule type" value="Genomic_DNA"/>
</dbReference>
<keyword evidence="10" id="KW-1185">Reference proteome</keyword>
<evidence type="ECO:0000256" key="3">
    <source>
        <dbReference type="ARBA" id="ARBA00022792"/>
    </source>
</evidence>
<keyword evidence="5 7" id="KW-0496">Mitochondrion</keyword>
<evidence type="ECO:0000256" key="1">
    <source>
        <dbReference type="ARBA" id="ARBA00010877"/>
    </source>
</evidence>
<dbReference type="OrthoDB" id="10261039at2759"/>
<keyword evidence="6" id="KW-0472">Membrane</keyword>
<evidence type="ECO:0000313" key="10">
    <source>
        <dbReference type="Proteomes" id="UP000466442"/>
    </source>
</evidence>
<comment type="caution">
    <text evidence="9">The sequence shown here is derived from an EMBL/GenBank/DDBJ whole genome shotgun (WGS) entry which is preliminary data.</text>
</comment>
<proteinExistence type="inferred from homology"/>
<feature type="region of interest" description="Disordered" evidence="8">
    <location>
        <begin position="1"/>
        <end position="70"/>
    </location>
</feature>
<dbReference type="GO" id="GO:0042407">
    <property type="term" value="P:cristae formation"/>
    <property type="evidence" value="ECO:0007669"/>
    <property type="project" value="TreeGrafter"/>
</dbReference>
<comment type="subunit">
    <text evidence="7">Component of the mitochondrial contact site and cristae organizing system (MICOS) complex.</text>
</comment>
<dbReference type="Pfam" id="PF09731">
    <property type="entry name" value="Mitofilin"/>
    <property type="match status" value="1"/>
</dbReference>
<dbReference type="GO" id="GO:0061617">
    <property type="term" value="C:MICOS complex"/>
    <property type="evidence" value="ECO:0007669"/>
    <property type="project" value="TreeGrafter"/>
</dbReference>
<accession>A0A8S9XM29</accession>
<evidence type="ECO:0000256" key="8">
    <source>
        <dbReference type="SAM" id="MobiDB-lite"/>
    </source>
</evidence>
<protein>
    <recommendedName>
        <fullName evidence="7">MICOS complex subunit MIC60</fullName>
    </recommendedName>
    <alternativeName>
        <fullName evidence="7">Mitofilin</fullName>
    </alternativeName>
</protein>
<name>A0A8S9XM29_APOLU</name>
<evidence type="ECO:0000256" key="6">
    <source>
        <dbReference type="ARBA" id="ARBA00023136"/>
    </source>
</evidence>
<keyword evidence="3 7" id="KW-0999">Mitochondrion inner membrane</keyword>
<organism evidence="9 10">
    <name type="scientific">Apolygus lucorum</name>
    <name type="common">Small green plant bug</name>
    <name type="synonym">Lygocoris lucorum</name>
    <dbReference type="NCBI Taxonomy" id="248454"/>
    <lineage>
        <taxon>Eukaryota</taxon>
        <taxon>Metazoa</taxon>
        <taxon>Ecdysozoa</taxon>
        <taxon>Arthropoda</taxon>
        <taxon>Hexapoda</taxon>
        <taxon>Insecta</taxon>
        <taxon>Pterygota</taxon>
        <taxon>Neoptera</taxon>
        <taxon>Paraneoptera</taxon>
        <taxon>Hemiptera</taxon>
        <taxon>Heteroptera</taxon>
        <taxon>Panheteroptera</taxon>
        <taxon>Cimicomorpha</taxon>
        <taxon>Miridae</taxon>
        <taxon>Mirini</taxon>
        <taxon>Apolygus</taxon>
    </lineage>
</organism>